<name>A0ACB5SEH1_9PEZI</name>
<proteinExistence type="predicted"/>
<comment type="caution">
    <text evidence="1">The sequence shown here is derived from an EMBL/GenBank/DDBJ whole genome shotgun (WGS) entry which is preliminary data.</text>
</comment>
<protein>
    <submittedName>
        <fullName evidence="1">Uncharacterized protein</fullName>
    </submittedName>
</protein>
<evidence type="ECO:0000313" key="1">
    <source>
        <dbReference type="EMBL" id="GME37121.1"/>
    </source>
</evidence>
<gene>
    <name evidence="1" type="primary">g7122</name>
    <name evidence="1" type="ORF">NpPPO83_00007122</name>
</gene>
<organism evidence="1 2">
    <name type="scientific">Neofusicoccum parvum</name>
    <dbReference type="NCBI Taxonomy" id="310453"/>
    <lineage>
        <taxon>Eukaryota</taxon>
        <taxon>Fungi</taxon>
        <taxon>Dikarya</taxon>
        <taxon>Ascomycota</taxon>
        <taxon>Pezizomycotina</taxon>
        <taxon>Dothideomycetes</taxon>
        <taxon>Dothideomycetes incertae sedis</taxon>
        <taxon>Botryosphaeriales</taxon>
        <taxon>Botryosphaeriaceae</taxon>
        <taxon>Neofusicoccum</taxon>
    </lineage>
</organism>
<dbReference type="EMBL" id="BSXG01000078">
    <property type="protein sequence ID" value="GME37121.1"/>
    <property type="molecule type" value="Genomic_DNA"/>
</dbReference>
<reference evidence="1" key="1">
    <citation type="submission" date="2024-09" db="EMBL/GenBank/DDBJ databases">
        <title>Draft Genome Sequences of Neofusicoccum parvum.</title>
        <authorList>
            <person name="Ashida A."/>
            <person name="Camagna M."/>
            <person name="Tanaka A."/>
            <person name="Takemoto D."/>
        </authorList>
    </citation>
    <scope>NUCLEOTIDE SEQUENCE</scope>
    <source>
        <strain evidence="1">PPO83</strain>
    </source>
</reference>
<evidence type="ECO:0000313" key="2">
    <source>
        <dbReference type="Proteomes" id="UP001165186"/>
    </source>
</evidence>
<sequence length="901" mass="99333">MVSKLSVLMACTIFLAKSTGSSKVAWIQASQERVAATSKTLGNIKWLRLSGLNKVAFSALEALRTHELQVSKKFRLYFGASFVLSSCAEAFNPVLTFATFASIALANNDTLGVTKAFSSIFILNLLQRPLTTFIRTLPNIAGAVGSFGRIQDYLNTEERKDVRVPEHMGPEEPKRCDERLVASVVGTFQWPNEPEPLLDISKWKIRHNTVTLLLGPVGCGKSTLLKALLGELSKFRGEICTSFSRVAFCEQTPWIPNEVVRQVIVGDSEFDETWYSKVIEACDLEQDIRQWPDGAESIVGSKGISLSGGQKQRLAIARAVYSKREFLVFDDVFSGLDAATADKVFHRLLGRNGLLRNANMTVVATASDELWLKWWAEENGRAPNANLGKWLGGYTGFGFGELVSLFAGVWQLFIVVITQAGLHFHSLLTRAVSRAPMPFFSAVDSGITINRFSQDLQYIDMEFSGAVIGTARMFAVAVAQSTMLAISSKYLATTFPLIAAAFYFLQHCYLRTSRQMRLLDIEHKAPLYTQLMETLSGLPTIRAFNWETVAKERNLRILDDSQRPAYLLYCLQIWLVFVVDMIIAVLALILITITTTLREEIGPGYMGVALTNIMMFSTTMKTLVSCWVQLETSIGAVARVKSFVAEVKSEEDGSEPLIGPSDLWPNQGAIEFRNMSASYPSTGPVLEGITMTIAPGEKVGICGRTGSGKSSLALSMFHMLDVDGGSIFIDGVDILRLSPELLRSRLVAVPQEACMLNGTVRLNVDSSNSLGDDTIIHALEQVKLWPMIERRGGLDAVIDDGFFSQGQAQLLICARAMVRKSKVLVLDEATSSLDEETGSIIMDLVNTWFSGWTVVAIAHKLDTISRFDKVAVLDDGRLVEFDSPESLLGKHSLFRELHSHA</sequence>
<dbReference type="Proteomes" id="UP001165186">
    <property type="component" value="Unassembled WGS sequence"/>
</dbReference>
<keyword evidence="2" id="KW-1185">Reference proteome</keyword>
<accession>A0ACB5SEH1</accession>